<sequence>MESVGSDSSSTSSPDSNYRHRNRLHLRLKPSQPVADRIVRAIRHRLRLLHRSEANFFILGATGNVYTVTLSATPTCSCPDRTTPCKHILFVLIRVLGVSLDDACLRRRNLRTCQLNHLLGTPTLPEALAGFSVRERFHQLFFQTRHGVLRPRVEVEDGTTCPICLEEMEKGEKVAACGTCRNVIHAECLMKWKRSKGRRAASCVICRARWRDRNDEERYLNLAAYVGEDDMAEDGVDFYLAKILSVQKTSGGPEGQPIGGSRRLGCAVRGLHHLIRKYISLAWNLSRKEIGTSESQQTSLAMARLMPYQFSSLGIAGPGKEPEALSVYYTSLPQLPKTAQLIQACHSQYFAWFILAADK</sequence>
<evidence type="ECO:0000313" key="1">
    <source>
        <dbReference type="EMBL" id="KAL3586906.1"/>
    </source>
</evidence>
<accession>A0ACC4C6A0</accession>
<organism evidence="1 2">
    <name type="scientific">Populus alba</name>
    <name type="common">White poplar</name>
    <dbReference type="NCBI Taxonomy" id="43335"/>
    <lineage>
        <taxon>Eukaryota</taxon>
        <taxon>Viridiplantae</taxon>
        <taxon>Streptophyta</taxon>
        <taxon>Embryophyta</taxon>
        <taxon>Tracheophyta</taxon>
        <taxon>Spermatophyta</taxon>
        <taxon>Magnoliopsida</taxon>
        <taxon>eudicotyledons</taxon>
        <taxon>Gunneridae</taxon>
        <taxon>Pentapetalae</taxon>
        <taxon>rosids</taxon>
        <taxon>fabids</taxon>
        <taxon>Malpighiales</taxon>
        <taxon>Salicaceae</taxon>
        <taxon>Saliceae</taxon>
        <taxon>Populus</taxon>
    </lineage>
</organism>
<proteinExistence type="predicted"/>
<name>A0ACC4C6A0_POPAL</name>
<comment type="caution">
    <text evidence="1">The sequence shown here is derived from an EMBL/GenBank/DDBJ whole genome shotgun (WGS) entry which is preliminary data.</text>
</comment>
<evidence type="ECO:0000313" key="2">
    <source>
        <dbReference type="Proteomes" id="UP000309997"/>
    </source>
</evidence>
<gene>
    <name evidence="1" type="ORF">D5086_013773</name>
</gene>
<protein>
    <submittedName>
        <fullName evidence="1">Uncharacterized protein</fullName>
    </submittedName>
</protein>
<dbReference type="Proteomes" id="UP000309997">
    <property type="component" value="Unassembled WGS sequence"/>
</dbReference>
<keyword evidence="2" id="KW-1185">Reference proteome</keyword>
<reference evidence="1 2" key="1">
    <citation type="journal article" date="2024" name="Plant Biotechnol. J.">
        <title>Genome and CRISPR/Cas9 system of a widespread forest tree (Populus alba) in the world.</title>
        <authorList>
            <person name="Liu Y.J."/>
            <person name="Jiang P.F."/>
            <person name="Han X.M."/>
            <person name="Li X.Y."/>
            <person name="Wang H.M."/>
            <person name="Wang Y.J."/>
            <person name="Wang X.X."/>
            <person name="Zeng Q.Y."/>
        </authorList>
    </citation>
    <scope>NUCLEOTIDE SEQUENCE [LARGE SCALE GENOMIC DNA]</scope>
    <source>
        <strain evidence="2">cv. PAL-ZL1</strain>
    </source>
</reference>
<dbReference type="EMBL" id="RCHU02000006">
    <property type="protein sequence ID" value="KAL3586906.1"/>
    <property type="molecule type" value="Genomic_DNA"/>
</dbReference>